<dbReference type="EMBL" id="RAPK01000007">
    <property type="protein sequence ID" value="RKD75756.1"/>
    <property type="molecule type" value="Genomic_DNA"/>
</dbReference>
<keyword evidence="2" id="KW-0963">Cytoplasm</keyword>
<dbReference type="InterPro" id="IPR014729">
    <property type="entry name" value="Rossmann-like_a/b/a_fold"/>
</dbReference>
<dbReference type="InterPro" id="IPR006015">
    <property type="entry name" value="Universal_stress_UspA"/>
</dbReference>
<organism evidence="4 5">
    <name type="scientific">Sinobaca qinghaiensis</name>
    <dbReference type="NCBI Taxonomy" id="342944"/>
    <lineage>
        <taxon>Bacteria</taxon>
        <taxon>Bacillati</taxon>
        <taxon>Bacillota</taxon>
        <taxon>Bacilli</taxon>
        <taxon>Bacillales</taxon>
        <taxon>Sporolactobacillaceae</taxon>
        <taxon>Sinobaca</taxon>
    </lineage>
</organism>
<dbReference type="OrthoDB" id="9789668at2"/>
<accession>A0A419V782</accession>
<comment type="similarity">
    <text evidence="1 2">Belongs to the universal stress protein A family.</text>
</comment>
<comment type="caution">
    <text evidence="4">The sequence shown here is derived from an EMBL/GenBank/DDBJ whole genome shotgun (WGS) entry which is preliminary data.</text>
</comment>
<dbReference type="PIRSF" id="PIRSF006276">
    <property type="entry name" value="UspA"/>
    <property type="match status" value="1"/>
</dbReference>
<dbReference type="SUPFAM" id="SSF52402">
    <property type="entry name" value="Adenine nucleotide alpha hydrolases-like"/>
    <property type="match status" value="1"/>
</dbReference>
<evidence type="ECO:0000256" key="1">
    <source>
        <dbReference type="ARBA" id="ARBA00008791"/>
    </source>
</evidence>
<dbReference type="Proteomes" id="UP000285120">
    <property type="component" value="Unassembled WGS sequence"/>
</dbReference>
<dbReference type="CDD" id="cd00293">
    <property type="entry name" value="USP-like"/>
    <property type="match status" value="1"/>
</dbReference>
<evidence type="ECO:0000256" key="2">
    <source>
        <dbReference type="PIRNR" id="PIRNR006276"/>
    </source>
</evidence>
<evidence type="ECO:0000259" key="3">
    <source>
        <dbReference type="Pfam" id="PF00582"/>
    </source>
</evidence>
<evidence type="ECO:0000313" key="5">
    <source>
        <dbReference type="Proteomes" id="UP000285120"/>
    </source>
</evidence>
<dbReference type="GO" id="GO:0005737">
    <property type="term" value="C:cytoplasm"/>
    <property type="evidence" value="ECO:0007669"/>
    <property type="project" value="UniProtKB-SubCell"/>
</dbReference>
<dbReference type="InterPro" id="IPR006016">
    <property type="entry name" value="UspA"/>
</dbReference>
<feature type="domain" description="UspA" evidence="3">
    <location>
        <begin position="4"/>
        <end position="143"/>
    </location>
</feature>
<dbReference type="RefSeq" id="WP_120192613.1">
    <property type="nucleotide sequence ID" value="NZ_RAPK01000007.1"/>
</dbReference>
<sequence length="153" mass="16557">MGKYQHILVAVDGSQEAKTAFKKAMELADEYKAALTIAHIIDTRTFATVEHYDRAVVARAEGYGQDLLDKYAAEAKDAGLTDVTTVLDFGSPKVKIPKDIARKTKTDLIITGATGLNAVERIFIGSVSEAIARQAKCDVLIVRTANHPDQPPS</sequence>
<dbReference type="PRINTS" id="PR01438">
    <property type="entry name" value="UNVRSLSTRESS"/>
</dbReference>
<proteinExistence type="inferred from homology"/>
<dbReference type="PANTHER" id="PTHR46268:SF6">
    <property type="entry name" value="UNIVERSAL STRESS PROTEIN UP12"/>
    <property type="match status" value="1"/>
</dbReference>
<dbReference type="Gene3D" id="3.40.50.620">
    <property type="entry name" value="HUPs"/>
    <property type="match status" value="1"/>
</dbReference>
<comment type="subcellular location">
    <subcellularLocation>
        <location evidence="2">Cytoplasm</location>
    </subcellularLocation>
</comment>
<evidence type="ECO:0000313" key="4">
    <source>
        <dbReference type="EMBL" id="RKD75756.1"/>
    </source>
</evidence>
<dbReference type="AlphaFoldDB" id="A0A419V782"/>
<gene>
    <name evidence="4" type="ORF">ATL39_1459</name>
</gene>
<reference evidence="4 5" key="1">
    <citation type="submission" date="2018-09" db="EMBL/GenBank/DDBJ databases">
        <title>Genomic Encyclopedia of Archaeal and Bacterial Type Strains, Phase II (KMG-II): from individual species to whole genera.</title>
        <authorList>
            <person name="Goeker M."/>
        </authorList>
    </citation>
    <scope>NUCLEOTIDE SEQUENCE [LARGE SCALE GENOMIC DNA]</scope>
    <source>
        <strain evidence="4 5">DSM 17008</strain>
    </source>
</reference>
<dbReference type="Pfam" id="PF00582">
    <property type="entry name" value="Usp"/>
    <property type="match status" value="1"/>
</dbReference>
<dbReference type="PANTHER" id="PTHR46268">
    <property type="entry name" value="STRESS RESPONSE PROTEIN NHAX"/>
    <property type="match status" value="1"/>
</dbReference>
<keyword evidence="5" id="KW-1185">Reference proteome</keyword>
<name>A0A419V782_9BACL</name>
<protein>
    <recommendedName>
        <fullName evidence="2">Universal stress protein</fullName>
    </recommendedName>
</protein>